<dbReference type="PRINTS" id="PR00252">
    <property type="entry name" value="NRIONCHANNEL"/>
</dbReference>
<dbReference type="InterPro" id="IPR036734">
    <property type="entry name" value="Neur_chan_lig-bd_sf"/>
</dbReference>
<feature type="signal peptide" evidence="21">
    <location>
        <begin position="1"/>
        <end position="39"/>
    </location>
</feature>
<keyword evidence="13" id="KW-1071">Ligand-gated ion channel</keyword>
<feature type="transmembrane region" description="Helical" evidence="20">
    <location>
        <begin position="323"/>
        <end position="343"/>
    </location>
</feature>
<dbReference type="Pfam" id="PF02932">
    <property type="entry name" value="Neur_chan_memb"/>
    <property type="match status" value="2"/>
</dbReference>
<dbReference type="InterPro" id="IPR038050">
    <property type="entry name" value="Neuro_actylchol_rec"/>
</dbReference>
<dbReference type="InterPro" id="IPR006201">
    <property type="entry name" value="Neur_channel"/>
</dbReference>
<name>A0A8C4GHR3_DICLA</name>
<reference evidence="24" key="1">
    <citation type="submission" date="2025-08" db="UniProtKB">
        <authorList>
            <consortium name="Ensembl"/>
        </authorList>
    </citation>
    <scope>IDENTIFICATION</scope>
</reference>
<comment type="caution">
    <text evidence="20">Lacks conserved residue(s) required for the propagation of feature annotation.</text>
</comment>
<dbReference type="PANTHER" id="PTHR18945">
    <property type="entry name" value="NEUROTRANSMITTER GATED ION CHANNEL"/>
    <property type="match status" value="1"/>
</dbReference>
<evidence type="ECO:0000256" key="1">
    <source>
        <dbReference type="ARBA" id="ARBA00022448"/>
    </source>
</evidence>
<feature type="transmembrane region" description="Helical" evidence="20">
    <location>
        <begin position="294"/>
        <end position="311"/>
    </location>
</feature>
<evidence type="ECO:0000256" key="19">
    <source>
        <dbReference type="ARBA" id="ARBA00037540"/>
    </source>
</evidence>
<evidence type="ECO:0000313" key="25">
    <source>
        <dbReference type="Proteomes" id="UP000694389"/>
    </source>
</evidence>
<evidence type="ECO:0000256" key="20">
    <source>
        <dbReference type="RuleBase" id="RU000687"/>
    </source>
</evidence>
<feature type="transmembrane region" description="Helical" evidence="20">
    <location>
        <begin position="355"/>
        <end position="373"/>
    </location>
</feature>
<evidence type="ECO:0000256" key="6">
    <source>
        <dbReference type="ARBA" id="ARBA00023018"/>
    </source>
</evidence>
<comment type="catalytic activity">
    <reaction evidence="18">
        <text>Ca(2+)(in) = Ca(2+)(out)</text>
        <dbReference type="Rhea" id="RHEA:29671"/>
        <dbReference type="ChEBI" id="CHEBI:29108"/>
    </reaction>
</comment>
<keyword evidence="4 21" id="KW-0732">Signal</keyword>
<evidence type="ECO:0000256" key="18">
    <source>
        <dbReference type="ARBA" id="ARBA00036634"/>
    </source>
</evidence>
<evidence type="ECO:0000256" key="8">
    <source>
        <dbReference type="ARBA" id="ARBA00023136"/>
    </source>
</evidence>
<dbReference type="InterPro" id="IPR006029">
    <property type="entry name" value="Neurotrans-gated_channel_TM"/>
</dbReference>
<sequence>MDKDLTSDIMISKDTTLKPLPPTVRLVMFLILIPALCSAIEVNCSEPTQPALLEALTPIFNMSAIRPVVNMTTRTNVSTFFTLYGILGVDEKSQLLITYLWLDYWWKNELVFWDPNQCGTDKISLPRDKFWVPDIVINEFMDENTAPPVPYVYLYSNGMVHDAQPVKVVSSCNLDIYTFPFDIQNCTFTFNSYIHLAMDIMIFLGKSAENITKKSKNVMTTMGEWELLDITSHKDKYGHDDGQYIDELSFHIRVRRRATLYVVNLLIPSCFLITVDLFSFLLPPQTVDRSSFKMTLILGYTVFLLIMNDLLPITGNTIPLINVFFSLCLALMVTSLLETIFITNLLSGSADFSPLPRWVRVFVLQFLGCLVCLPQKTKEPKGSDIKFSTAMAQRKADEGPPGEMMLVAEGKAVQELRSLGRDLQAIRLQVEQQLCGSKSSKEWIQCCLLKVKPSKVLFIFISVLMYASCSSIMLNCSQPDPPSLLDALRPVFTLSSIRPVMNMSTPTNVSIDFILFGILGVDEKAQLLTTYIWQKLEWRNDFIGWDPDQCGSSRITIPRKLLWVPDVVINEFMEKNSAPFVPYSYVYSDGLVQDEQPVKVVSSCRLDIYTFPFDVQNCSLSFNSYLHRMAAMQIFPTIPVEEILKFSQEVMATMGEWELIGLSVKKLQLPASDGEPYEELRFFVTVRRRATLYVVNLLIPSCFLITVDLLSFLLPPKSIDRSLFKMTLILGYTVFLLIMNDLLPITGETIPLMNVFLSLCLGMMVASLLETILITNLLCGSAHYPPIPRWVRLFVLHFLGRLVGLPQKPRDLEDTVFQNPAAQDIKVSFLVAEDNQAPGPKGPLDEDKALQELRSLGKDLQALHNQLKKQTSGSQSSEEWIQ</sequence>
<evidence type="ECO:0000256" key="12">
    <source>
        <dbReference type="ARBA" id="ARBA00023257"/>
    </source>
</evidence>
<evidence type="ECO:0000256" key="11">
    <source>
        <dbReference type="ARBA" id="ARBA00023180"/>
    </source>
</evidence>
<dbReference type="PRINTS" id="PR01708">
    <property type="entry name" value="5HT3RECEPTOR"/>
</dbReference>
<accession>A0A8C4GHR3</accession>
<dbReference type="SUPFAM" id="SSF63712">
    <property type="entry name" value="Nicotinic receptor ligand binding domain-like"/>
    <property type="match status" value="2"/>
</dbReference>
<comment type="function">
    <text evidence="19">Forms serotonin (5-hydroxytryptamine/5-HT3)-activated cation-selective channel complexes, which when activated cause fast, depolarizing responses in neurons.</text>
</comment>
<feature type="transmembrane region" description="Helical" evidence="20">
    <location>
        <begin position="726"/>
        <end position="743"/>
    </location>
</feature>
<dbReference type="FunFam" id="1.20.58.390:FF:000080">
    <property type="entry name" value="5-hydroxytryptamine (serotonin) receptor 3C, ionotropic"/>
    <property type="match status" value="1"/>
</dbReference>
<evidence type="ECO:0000256" key="2">
    <source>
        <dbReference type="ARBA" id="ARBA00022475"/>
    </source>
</evidence>
<dbReference type="SUPFAM" id="SSF90112">
    <property type="entry name" value="Neurotransmitter-gated ion-channel transmembrane pore"/>
    <property type="match status" value="2"/>
</dbReference>
<evidence type="ECO:0000256" key="10">
    <source>
        <dbReference type="ARBA" id="ARBA00023170"/>
    </source>
</evidence>
<dbReference type="GeneTree" id="ENSGT00940000164924"/>
<feature type="transmembrane region" description="Helical" evidence="20">
    <location>
        <begin position="258"/>
        <end position="282"/>
    </location>
</feature>
<evidence type="ECO:0000313" key="24">
    <source>
        <dbReference type="Ensembl" id="ENSDLAP00005009682.2"/>
    </source>
</evidence>
<evidence type="ECO:0000256" key="4">
    <source>
        <dbReference type="ARBA" id="ARBA00022729"/>
    </source>
</evidence>
<keyword evidence="7 20" id="KW-0406">Ion transport</keyword>
<feature type="domain" description="Neurotransmitter-gated ion-channel ligand-binding" evidence="22">
    <location>
        <begin position="63"/>
        <end position="257"/>
    </location>
</feature>
<dbReference type="InterPro" id="IPR006202">
    <property type="entry name" value="Neur_chan_lig-bd"/>
</dbReference>
<dbReference type="Pfam" id="PF02931">
    <property type="entry name" value="Neur_chan_LBD"/>
    <property type="match status" value="2"/>
</dbReference>
<dbReference type="GO" id="GO:0005230">
    <property type="term" value="F:extracellular ligand-gated monoatomic ion channel activity"/>
    <property type="evidence" value="ECO:0007669"/>
    <property type="project" value="InterPro"/>
</dbReference>
<feature type="domain" description="Neurotransmitter-gated ion-channel ligand-binding" evidence="22">
    <location>
        <begin position="496"/>
        <end position="689"/>
    </location>
</feature>
<dbReference type="AlphaFoldDB" id="A0A8C4GHR3"/>
<keyword evidence="1 20" id="KW-0813">Transport</keyword>
<evidence type="ECO:0000256" key="21">
    <source>
        <dbReference type="SAM" id="SignalP"/>
    </source>
</evidence>
<comment type="catalytic activity">
    <reaction evidence="17">
        <text>Na(+)(in) = Na(+)(out)</text>
        <dbReference type="Rhea" id="RHEA:34963"/>
        <dbReference type="ChEBI" id="CHEBI:29101"/>
    </reaction>
</comment>
<evidence type="ECO:0000256" key="16">
    <source>
        <dbReference type="ARBA" id="ARBA00034430"/>
    </source>
</evidence>
<keyword evidence="3 20" id="KW-0812">Transmembrane</keyword>
<keyword evidence="9" id="KW-1015">Disulfide bond</keyword>
<dbReference type="FunFam" id="2.70.170.10:FF:000017">
    <property type="entry name" value="5-hydroxytryptamine receptor 3A"/>
    <property type="match status" value="2"/>
</dbReference>
<evidence type="ECO:0000259" key="23">
    <source>
        <dbReference type="Pfam" id="PF02932"/>
    </source>
</evidence>
<comment type="catalytic activity">
    <reaction evidence="16">
        <text>K(+)(in) = K(+)(out)</text>
        <dbReference type="Rhea" id="RHEA:29463"/>
        <dbReference type="ChEBI" id="CHEBI:29103"/>
    </reaction>
</comment>
<dbReference type="InterPro" id="IPR018000">
    <property type="entry name" value="Neurotransmitter_ion_chnl_CS"/>
</dbReference>
<feature type="domain" description="Neurotransmitter-gated ion-channel transmembrane" evidence="23">
    <location>
        <begin position="265"/>
        <end position="388"/>
    </location>
</feature>
<evidence type="ECO:0000259" key="22">
    <source>
        <dbReference type="Pfam" id="PF02931"/>
    </source>
</evidence>
<evidence type="ECO:0000256" key="9">
    <source>
        <dbReference type="ARBA" id="ARBA00023157"/>
    </source>
</evidence>
<dbReference type="CDD" id="cd19063">
    <property type="entry name" value="LGIC_TM_5-HT3"/>
    <property type="match status" value="2"/>
</dbReference>
<keyword evidence="6" id="KW-0770">Synapse</keyword>
<feature type="transmembrane region" description="Helical" evidence="20">
    <location>
        <begin position="690"/>
        <end position="714"/>
    </location>
</feature>
<keyword evidence="11" id="KW-0325">Glycoprotein</keyword>
<keyword evidence="12" id="KW-0628">Postsynaptic cell membrane</keyword>
<feature type="chain" id="PRO_5035878905" description="5-hydroxytryptamine receptor 3A" evidence="21">
    <location>
        <begin position="40"/>
        <end position="882"/>
    </location>
</feature>
<keyword evidence="14 20" id="KW-0407">Ion channel</keyword>
<evidence type="ECO:0000256" key="3">
    <source>
        <dbReference type="ARBA" id="ARBA00022692"/>
    </source>
</evidence>
<evidence type="ECO:0000256" key="14">
    <source>
        <dbReference type="ARBA" id="ARBA00023303"/>
    </source>
</evidence>
<evidence type="ECO:0000256" key="17">
    <source>
        <dbReference type="ARBA" id="ARBA00036239"/>
    </source>
</evidence>
<dbReference type="Ensembl" id="ENSDLAT00005010613.2">
    <property type="protein sequence ID" value="ENSDLAP00005009682.2"/>
    <property type="gene ID" value="ENSDLAG00005005122.2"/>
</dbReference>
<keyword evidence="25" id="KW-1185">Reference proteome</keyword>
<dbReference type="GO" id="GO:0004888">
    <property type="term" value="F:transmembrane signaling receptor activity"/>
    <property type="evidence" value="ECO:0007669"/>
    <property type="project" value="InterPro"/>
</dbReference>
<dbReference type="PROSITE" id="PS00236">
    <property type="entry name" value="NEUROTR_ION_CHANNEL"/>
    <property type="match status" value="2"/>
</dbReference>
<keyword evidence="2" id="KW-1003">Cell membrane</keyword>
<feature type="transmembrane region" description="Helical" evidence="20">
    <location>
        <begin position="755"/>
        <end position="779"/>
    </location>
</feature>
<organism evidence="24 25">
    <name type="scientific">Dicentrarchus labrax</name>
    <name type="common">European seabass</name>
    <name type="synonym">Morone labrax</name>
    <dbReference type="NCBI Taxonomy" id="13489"/>
    <lineage>
        <taxon>Eukaryota</taxon>
        <taxon>Metazoa</taxon>
        <taxon>Chordata</taxon>
        <taxon>Craniata</taxon>
        <taxon>Vertebrata</taxon>
        <taxon>Euteleostomi</taxon>
        <taxon>Actinopterygii</taxon>
        <taxon>Neopterygii</taxon>
        <taxon>Teleostei</taxon>
        <taxon>Neoteleostei</taxon>
        <taxon>Acanthomorphata</taxon>
        <taxon>Eupercaria</taxon>
        <taxon>Moronidae</taxon>
        <taxon>Dicentrarchus</taxon>
    </lineage>
</organism>
<evidence type="ECO:0008006" key="26">
    <source>
        <dbReference type="Google" id="ProtNLM"/>
    </source>
</evidence>
<dbReference type="InterPro" id="IPR049944">
    <property type="entry name" value="LGIC_TM_5-HT3"/>
</dbReference>
<proteinExistence type="inferred from homology"/>
<dbReference type="Gene3D" id="1.20.58.390">
    <property type="entry name" value="Neurotransmitter-gated ion-channel transmembrane domain"/>
    <property type="match status" value="2"/>
</dbReference>
<feature type="domain" description="Neurotransmitter-gated ion-channel transmembrane" evidence="23">
    <location>
        <begin position="697"/>
        <end position="826"/>
    </location>
</feature>
<comment type="similarity">
    <text evidence="20">Belongs to the ligand-gated ion channel (TC 1.A.9) family.</text>
</comment>
<keyword evidence="10" id="KW-0675">Receptor</keyword>
<evidence type="ECO:0000256" key="7">
    <source>
        <dbReference type="ARBA" id="ARBA00023065"/>
    </source>
</evidence>
<evidence type="ECO:0000256" key="15">
    <source>
        <dbReference type="ARBA" id="ARBA00034104"/>
    </source>
</evidence>
<dbReference type="Gene3D" id="2.70.170.10">
    <property type="entry name" value="Neurotransmitter-gated ion-channel ligand-binding domain"/>
    <property type="match status" value="2"/>
</dbReference>
<comment type="subcellular location">
    <subcellularLocation>
        <location evidence="15">Postsynaptic cell membrane</location>
        <topology evidence="15">Multi-pass membrane protein</topology>
    </subcellularLocation>
</comment>
<reference evidence="24" key="2">
    <citation type="submission" date="2025-09" db="UniProtKB">
        <authorList>
            <consortium name="Ensembl"/>
        </authorList>
    </citation>
    <scope>IDENTIFICATION</scope>
</reference>
<dbReference type="InterPro" id="IPR036719">
    <property type="entry name" value="Neuro-gated_channel_TM_sf"/>
</dbReference>
<keyword evidence="5 20" id="KW-1133">Transmembrane helix</keyword>
<keyword evidence="8 20" id="KW-0472">Membrane</keyword>
<dbReference type="Proteomes" id="UP000694389">
    <property type="component" value="Unassembled WGS sequence"/>
</dbReference>
<protein>
    <recommendedName>
        <fullName evidence="26">5-hydroxytryptamine receptor 3A</fullName>
    </recommendedName>
</protein>
<dbReference type="GO" id="GO:0045211">
    <property type="term" value="C:postsynaptic membrane"/>
    <property type="evidence" value="ECO:0007669"/>
    <property type="project" value="UniProtKB-SubCell"/>
</dbReference>
<evidence type="ECO:0000256" key="5">
    <source>
        <dbReference type="ARBA" id="ARBA00022989"/>
    </source>
</evidence>
<evidence type="ECO:0000256" key="13">
    <source>
        <dbReference type="ARBA" id="ARBA00023286"/>
    </source>
</evidence>
<dbReference type="InterPro" id="IPR008132">
    <property type="entry name" value="5HT3_rcpt"/>
</dbReference>